<gene>
    <name evidence="1" type="ORF">GCM10011512_20570</name>
</gene>
<dbReference type="InterPro" id="IPR032359">
    <property type="entry name" value="KwaB-like"/>
</dbReference>
<accession>A0ABQ1P9S3</accession>
<evidence type="ECO:0008006" key="3">
    <source>
        <dbReference type="Google" id="ProtNLM"/>
    </source>
</evidence>
<dbReference type="EMBL" id="BMJI01000012">
    <property type="protein sequence ID" value="GGC93404.1"/>
    <property type="molecule type" value="Genomic_DNA"/>
</dbReference>
<protein>
    <recommendedName>
        <fullName evidence="3">DUF4868 domain-containing protein</fullName>
    </recommendedName>
</protein>
<sequence>MTSPTATDPAAGSGTAPELAGARDRLEAVLAAPTLNTVLVRGTLTEPMLSAVDFTAGLAADVVTDIGAYLLGLLDRELVAYDPSYRPGSHEALVDALANAPALAALHARVLTDDLPLDRGREEDPVVAMVHVLTGADGDRLAVYRLKGEGIATRRVRGVRALLPRDGYWEPVPEAHLLYYSPRFDAAVIGDHVLFTAVTTLAQQLQAPDRARTMARTTFATATASVAIDGADQLAEAVSTEPAMIAKMAQLARLLAADPAYADALTTPNLVEFIDRNPQFGVTTAGEGQHRRLVYESSPQTRFLIVKLLADDLLRSDLTDRRYEAGTKHRVAD</sequence>
<dbReference type="RefSeq" id="WP_188668312.1">
    <property type="nucleotide sequence ID" value="NZ_BMJI01000012.1"/>
</dbReference>
<name>A0ABQ1P9S3_9MICC</name>
<organism evidence="1 2">
    <name type="scientific">Tersicoccus solisilvae</name>
    <dbReference type="NCBI Taxonomy" id="1882339"/>
    <lineage>
        <taxon>Bacteria</taxon>
        <taxon>Bacillati</taxon>
        <taxon>Actinomycetota</taxon>
        <taxon>Actinomycetes</taxon>
        <taxon>Micrococcales</taxon>
        <taxon>Micrococcaceae</taxon>
        <taxon>Tersicoccus</taxon>
    </lineage>
</organism>
<dbReference type="Pfam" id="PF16162">
    <property type="entry name" value="KwaB"/>
    <property type="match status" value="1"/>
</dbReference>
<proteinExistence type="predicted"/>
<evidence type="ECO:0000313" key="1">
    <source>
        <dbReference type="EMBL" id="GGC93404.1"/>
    </source>
</evidence>
<reference evidence="2" key="1">
    <citation type="journal article" date="2019" name="Int. J. Syst. Evol. Microbiol.">
        <title>The Global Catalogue of Microorganisms (GCM) 10K type strain sequencing project: providing services to taxonomists for standard genome sequencing and annotation.</title>
        <authorList>
            <consortium name="The Broad Institute Genomics Platform"/>
            <consortium name="The Broad Institute Genome Sequencing Center for Infectious Disease"/>
            <person name="Wu L."/>
            <person name="Ma J."/>
        </authorList>
    </citation>
    <scope>NUCLEOTIDE SEQUENCE [LARGE SCALE GENOMIC DNA]</scope>
    <source>
        <strain evidence="2">CGMCC 1.15480</strain>
    </source>
</reference>
<keyword evidence="2" id="KW-1185">Reference proteome</keyword>
<evidence type="ECO:0000313" key="2">
    <source>
        <dbReference type="Proteomes" id="UP000597761"/>
    </source>
</evidence>
<comment type="caution">
    <text evidence="1">The sequence shown here is derived from an EMBL/GenBank/DDBJ whole genome shotgun (WGS) entry which is preliminary data.</text>
</comment>
<dbReference type="Proteomes" id="UP000597761">
    <property type="component" value="Unassembled WGS sequence"/>
</dbReference>